<evidence type="ECO:0000256" key="3">
    <source>
        <dbReference type="ARBA" id="ARBA00022692"/>
    </source>
</evidence>
<feature type="transmembrane region" description="Helical" evidence="10">
    <location>
        <begin position="237"/>
        <end position="259"/>
    </location>
</feature>
<dbReference type="PANTHER" id="PTHR24246">
    <property type="entry name" value="OLFACTORY RECEPTOR AND ADENOSINE RECEPTOR"/>
    <property type="match status" value="1"/>
</dbReference>
<feature type="transmembrane region" description="Helical" evidence="10">
    <location>
        <begin position="179"/>
        <end position="199"/>
    </location>
</feature>
<proteinExistence type="predicted"/>
<keyword evidence="6 10" id="KW-0472">Membrane</keyword>
<accession>A0ABN8NB71</accession>
<evidence type="ECO:0000256" key="6">
    <source>
        <dbReference type="ARBA" id="ARBA00023136"/>
    </source>
</evidence>
<dbReference type="CDD" id="cd00637">
    <property type="entry name" value="7tm_classA_rhodopsin-like"/>
    <property type="match status" value="1"/>
</dbReference>
<feature type="transmembrane region" description="Helical" evidence="10">
    <location>
        <begin position="142"/>
        <end position="159"/>
    </location>
</feature>
<evidence type="ECO:0000256" key="1">
    <source>
        <dbReference type="ARBA" id="ARBA00004651"/>
    </source>
</evidence>
<protein>
    <recommendedName>
        <fullName evidence="11">G-protein coupled receptors family 1 profile domain-containing protein</fullName>
    </recommendedName>
</protein>
<dbReference type="InterPro" id="IPR017452">
    <property type="entry name" value="GPCR_Rhodpsn_7TM"/>
</dbReference>
<dbReference type="Proteomes" id="UP001159405">
    <property type="component" value="Unassembled WGS sequence"/>
</dbReference>
<feature type="transmembrane region" description="Helical" evidence="10">
    <location>
        <begin position="274"/>
        <end position="296"/>
    </location>
</feature>
<sequence>MSGNHNCVEPTIGHLNCTLEEVEEVFLPEAVIVFSLCPLTVTLNASVILVIWKDPYKELRGTAVNYFILNLAVCDLLIGFPGELLFGLIYWFPDNHMLRAVYSINQVAFLASIFTILGLAIERLIVITFPLIRVKLATCNRYLCFVAIWSFALILALPVSIKQRDFLFLKAYATSLYDFIGIPITLVVFSCYTRIYILVKRQLYRSVATSGERLLEGQSLTEKSPLIQKIKTKERNVAFTAFILVLLFMACWCPMIVVVNIDAWCSTCLCKSNLSRQCVVCLMFLHPLLNPIAYSLRTARFRKAFKRVIRKSTF</sequence>
<keyword evidence="13" id="KW-1185">Reference proteome</keyword>
<dbReference type="PANTHER" id="PTHR24246:SF27">
    <property type="entry name" value="ADENOSINE RECEPTOR, ISOFORM A"/>
    <property type="match status" value="1"/>
</dbReference>
<keyword evidence="2" id="KW-1003">Cell membrane</keyword>
<evidence type="ECO:0000256" key="10">
    <source>
        <dbReference type="SAM" id="Phobius"/>
    </source>
</evidence>
<name>A0ABN8NB71_9CNID</name>
<dbReference type="Pfam" id="PF00001">
    <property type="entry name" value="7tm_1"/>
    <property type="match status" value="1"/>
</dbReference>
<keyword evidence="3 10" id="KW-0812">Transmembrane</keyword>
<evidence type="ECO:0000256" key="9">
    <source>
        <dbReference type="ARBA" id="ARBA00023224"/>
    </source>
</evidence>
<keyword evidence="8" id="KW-0325">Glycoprotein</keyword>
<dbReference type="SUPFAM" id="SSF81321">
    <property type="entry name" value="Family A G protein-coupled receptor-like"/>
    <property type="match status" value="1"/>
</dbReference>
<comment type="caution">
    <text evidence="12">The sequence shown here is derived from an EMBL/GenBank/DDBJ whole genome shotgun (WGS) entry which is preliminary data.</text>
</comment>
<keyword evidence="5" id="KW-0297">G-protein coupled receptor</keyword>
<feature type="transmembrane region" description="Helical" evidence="10">
    <location>
        <begin position="30"/>
        <end position="52"/>
    </location>
</feature>
<dbReference type="PRINTS" id="PR00237">
    <property type="entry name" value="GPCRRHODOPSN"/>
</dbReference>
<dbReference type="Gene3D" id="1.20.1070.10">
    <property type="entry name" value="Rhodopsin 7-helix transmembrane proteins"/>
    <property type="match status" value="1"/>
</dbReference>
<evidence type="ECO:0000256" key="5">
    <source>
        <dbReference type="ARBA" id="ARBA00023040"/>
    </source>
</evidence>
<keyword evidence="7" id="KW-0675">Receptor</keyword>
<evidence type="ECO:0000256" key="4">
    <source>
        <dbReference type="ARBA" id="ARBA00022989"/>
    </source>
</evidence>
<reference evidence="12 13" key="1">
    <citation type="submission" date="2022-05" db="EMBL/GenBank/DDBJ databases">
        <authorList>
            <consortium name="Genoscope - CEA"/>
            <person name="William W."/>
        </authorList>
    </citation>
    <scope>NUCLEOTIDE SEQUENCE [LARGE SCALE GENOMIC DNA]</scope>
</reference>
<feature type="transmembrane region" description="Helical" evidence="10">
    <location>
        <begin position="104"/>
        <end position="121"/>
    </location>
</feature>
<evidence type="ECO:0000259" key="11">
    <source>
        <dbReference type="PROSITE" id="PS50262"/>
    </source>
</evidence>
<gene>
    <name evidence="12" type="ORF">PLOB_00008097</name>
</gene>
<evidence type="ECO:0000313" key="13">
    <source>
        <dbReference type="Proteomes" id="UP001159405"/>
    </source>
</evidence>
<comment type="subcellular location">
    <subcellularLocation>
        <location evidence="1">Cell membrane</location>
        <topology evidence="1">Multi-pass membrane protein</topology>
    </subcellularLocation>
</comment>
<evidence type="ECO:0000313" key="12">
    <source>
        <dbReference type="EMBL" id="CAH3046467.1"/>
    </source>
</evidence>
<evidence type="ECO:0000256" key="8">
    <source>
        <dbReference type="ARBA" id="ARBA00023180"/>
    </source>
</evidence>
<keyword evidence="4 10" id="KW-1133">Transmembrane helix</keyword>
<evidence type="ECO:0000256" key="7">
    <source>
        <dbReference type="ARBA" id="ARBA00023170"/>
    </source>
</evidence>
<dbReference type="PROSITE" id="PS50262">
    <property type="entry name" value="G_PROTEIN_RECEP_F1_2"/>
    <property type="match status" value="1"/>
</dbReference>
<feature type="domain" description="G-protein coupled receptors family 1 profile" evidence="11">
    <location>
        <begin position="43"/>
        <end position="294"/>
    </location>
</feature>
<keyword evidence="9" id="KW-0807">Transducer</keyword>
<feature type="transmembrane region" description="Helical" evidence="10">
    <location>
        <begin position="64"/>
        <end position="92"/>
    </location>
</feature>
<evidence type="ECO:0000256" key="2">
    <source>
        <dbReference type="ARBA" id="ARBA00022475"/>
    </source>
</evidence>
<organism evidence="12 13">
    <name type="scientific">Porites lobata</name>
    <dbReference type="NCBI Taxonomy" id="104759"/>
    <lineage>
        <taxon>Eukaryota</taxon>
        <taxon>Metazoa</taxon>
        <taxon>Cnidaria</taxon>
        <taxon>Anthozoa</taxon>
        <taxon>Hexacorallia</taxon>
        <taxon>Scleractinia</taxon>
        <taxon>Fungiina</taxon>
        <taxon>Poritidae</taxon>
        <taxon>Porites</taxon>
    </lineage>
</organism>
<dbReference type="InterPro" id="IPR000276">
    <property type="entry name" value="GPCR_Rhodpsn"/>
</dbReference>
<dbReference type="EMBL" id="CALNXK010000014">
    <property type="protein sequence ID" value="CAH3046467.1"/>
    <property type="molecule type" value="Genomic_DNA"/>
</dbReference>